<dbReference type="InterPro" id="IPR039265">
    <property type="entry name" value="DIR1-like"/>
</dbReference>
<accession>A0A426X824</accession>
<evidence type="ECO:0000313" key="3">
    <source>
        <dbReference type="EMBL" id="RRT35621.1"/>
    </source>
</evidence>
<evidence type="ECO:0000259" key="2">
    <source>
        <dbReference type="Pfam" id="PF14368"/>
    </source>
</evidence>
<dbReference type="CDD" id="cd04660">
    <property type="entry name" value="nsLTP_like"/>
    <property type="match status" value="1"/>
</dbReference>
<feature type="chain" id="PRO_5019254015" description="Bifunctional inhibitor/plant lipid transfer protein/seed storage helical domain-containing protein" evidence="1">
    <location>
        <begin position="31"/>
        <end position="109"/>
    </location>
</feature>
<dbReference type="Proteomes" id="UP000287651">
    <property type="component" value="Unassembled WGS sequence"/>
</dbReference>
<dbReference type="Pfam" id="PF14368">
    <property type="entry name" value="LTP_2"/>
    <property type="match status" value="1"/>
</dbReference>
<feature type="signal peptide" evidence="1">
    <location>
        <begin position="1"/>
        <end position="30"/>
    </location>
</feature>
<evidence type="ECO:0000313" key="4">
    <source>
        <dbReference type="Proteomes" id="UP000287651"/>
    </source>
</evidence>
<dbReference type="PANTHER" id="PTHR33122:SF43">
    <property type="entry name" value="BIFUNCTIONAL INHIBITOR_PLANT LIPID TRANSFER PROTEIN_SEED STORAGE HELICAL DOMAIN-CONTAINING PROTEIN"/>
    <property type="match status" value="1"/>
</dbReference>
<dbReference type="InterPro" id="IPR036312">
    <property type="entry name" value="Bifun_inhib/LTP/seed_sf"/>
</dbReference>
<dbReference type="SUPFAM" id="SSF47699">
    <property type="entry name" value="Bifunctional inhibitor/lipid-transfer protein/seed storage 2S albumin"/>
    <property type="match status" value="1"/>
</dbReference>
<name>A0A426X824_ENSVE</name>
<gene>
    <name evidence="3" type="ORF">B296_00052612</name>
</gene>
<dbReference type="InterPro" id="IPR016140">
    <property type="entry name" value="Bifunc_inhib/LTP/seed_store"/>
</dbReference>
<dbReference type="EMBL" id="AMZH03024754">
    <property type="protein sequence ID" value="RRT35621.1"/>
    <property type="molecule type" value="Genomic_DNA"/>
</dbReference>
<dbReference type="PANTHER" id="PTHR33122">
    <property type="entry name" value="LIPID BINDING PROTEIN-RELATED"/>
    <property type="match status" value="1"/>
</dbReference>
<dbReference type="Gene3D" id="1.10.110.10">
    <property type="entry name" value="Plant lipid-transfer and hydrophobic proteins"/>
    <property type="match status" value="1"/>
</dbReference>
<dbReference type="GO" id="GO:0009627">
    <property type="term" value="P:systemic acquired resistance"/>
    <property type="evidence" value="ECO:0007669"/>
    <property type="project" value="InterPro"/>
</dbReference>
<sequence length="109" mass="11204">MAKYLPTAPALAVAVAAVLILLSAVDYGVAEDSLCKMTEKGMVACLPSVTGGASPAPPSDRCCAALSRADLPCLCRYKDSPVLSQVGVKPELAKQLLARCKLGLPGECN</sequence>
<dbReference type="GO" id="GO:0005504">
    <property type="term" value="F:fatty acid binding"/>
    <property type="evidence" value="ECO:0007669"/>
    <property type="project" value="InterPro"/>
</dbReference>
<protein>
    <recommendedName>
        <fullName evidence="2">Bifunctional inhibitor/plant lipid transfer protein/seed storage helical domain-containing protein</fullName>
    </recommendedName>
</protein>
<evidence type="ECO:0000256" key="1">
    <source>
        <dbReference type="SAM" id="SignalP"/>
    </source>
</evidence>
<dbReference type="InterPro" id="IPR044741">
    <property type="entry name" value="NsLTP-like"/>
</dbReference>
<feature type="domain" description="Bifunctional inhibitor/plant lipid transfer protein/seed storage helical" evidence="2">
    <location>
        <begin position="29"/>
        <end position="102"/>
    </location>
</feature>
<dbReference type="AlphaFoldDB" id="A0A426X824"/>
<proteinExistence type="predicted"/>
<comment type="caution">
    <text evidence="3">The sequence shown here is derived from an EMBL/GenBank/DDBJ whole genome shotgun (WGS) entry which is preliminary data.</text>
</comment>
<organism evidence="3 4">
    <name type="scientific">Ensete ventricosum</name>
    <name type="common">Abyssinian banana</name>
    <name type="synonym">Musa ensete</name>
    <dbReference type="NCBI Taxonomy" id="4639"/>
    <lineage>
        <taxon>Eukaryota</taxon>
        <taxon>Viridiplantae</taxon>
        <taxon>Streptophyta</taxon>
        <taxon>Embryophyta</taxon>
        <taxon>Tracheophyta</taxon>
        <taxon>Spermatophyta</taxon>
        <taxon>Magnoliopsida</taxon>
        <taxon>Liliopsida</taxon>
        <taxon>Zingiberales</taxon>
        <taxon>Musaceae</taxon>
        <taxon>Ensete</taxon>
    </lineage>
</organism>
<reference evidence="3 4" key="1">
    <citation type="journal article" date="2014" name="Agronomy (Basel)">
        <title>A Draft Genome Sequence for Ensete ventricosum, the Drought-Tolerant Tree Against Hunger.</title>
        <authorList>
            <person name="Harrison J."/>
            <person name="Moore K.A."/>
            <person name="Paszkiewicz K."/>
            <person name="Jones T."/>
            <person name="Grant M."/>
            <person name="Ambacheew D."/>
            <person name="Muzemil S."/>
            <person name="Studholme D.J."/>
        </authorList>
    </citation>
    <scope>NUCLEOTIDE SEQUENCE [LARGE SCALE GENOMIC DNA]</scope>
</reference>
<keyword evidence="1" id="KW-0732">Signal</keyword>